<keyword evidence="2 6" id="KW-0288">FMN</keyword>
<comment type="subunit">
    <text evidence="6">Homodimer.</text>
</comment>
<dbReference type="EMBL" id="JBDIZK010000005">
    <property type="protein sequence ID" value="MEN3747652.1"/>
    <property type="molecule type" value="Genomic_DNA"/>
</dbReference>
<evidence type="ECO:0000256" key="5">
    <source>
        <dbReference type="ARBA" id="ARBA00048542"/>
    </source>
</evidence>
<evidence type="ECO:0000313" key="8">
    <source>
        <dbReference type="EMBL" id="MEN3747652.1"/>
    </source>
</evidence>
<reference evidence="8 9" key="1">
    <citation type="submission" date="2024-05" db="EMBL/GenBank/DDBJ databases">
        <title>Sphingomonas sp. HF-S3 16S ribosomal RNA gene Genome sequencing and assembly.</title>
        <authorList>
            <person name="Lee H."/>
        </authorList>
    </citation>
    <scope>NUCLEOTIDE SEQUENCE [LARGE SCALE GENOMIC DNA]</scope>
    <source>
        <strain evidence="8 9">HF-S3</strain>
    </source>
</reference>
<comment type="function">
    <text evidence="6">Quinone reductase that provides resistance to thiol-specific stress caused by electrophilic quinones.</text>
</comment>
<evidence type="ECO:0000313" key="9">
    <source>
        <dbReference type="Proteomes" id="UP001427805"/>
    </source>
</evidence>
<dbReference type="EC" id="1.6.5.-" evidence="6"/>
<comment type="similarity">
    <text evidence="6">Belongs to the azoreductase type 1 family.</text>
</comment>
<name>A0ABV0B8W0_9SPHN</name>
<proteinExistence type="inferred from homology"/>
<comment type="caution">
    <text evidence="6">Lacks conserved residue(s) required for the propagation of feature annotation.</text>
</comment>
<comment type="catalytic activity">
    <reaction evidence="5">
        <text>N,N-dimethyl-1,4-phenylenediamine + anthranilate + 2 NAD(+) = 2-(4-dimethylaminophenyl)diazenylbenzoate + 2 NADH + 2 H(+)</text>
        <dbReference type="Rhea" id="RHEA:55872"/>
        <dbReference type="ChEBI" id="CHEBI:15378"/>
        <dbReference type="ChEBI" id="CHEBI:15783"/>
        <dbReference type="ChEBI" id="CHEBI:16567"/>
        <dbReference type="ChEBI" id="CHEBI:57540"/>
        <dbReference type="ChEBI" id="CHEBI:57945"/>
        <dbReference type="ChEBI" id="CHEBI:71579"/>
        <dbReference type="EC" id="1.7.1.17"/>
    </reaction>
    <physiologicalReaction direction="right-to-left" evidence="5">
        <dbReference type="Rhea" id="RHEA:55874"/>
    </physiologicalReaction>
</comment>
<comment type="catalytic activity">
    <reaction evidence="6">
        <text>2 a quinone + NADH + H(+) = 2 a 1,4-benzosemiquinone + NAD(+)</text>
        <dbReference type="Rhea" id="RHEA:65952"/>
        <dbReference type="ChEBI" id="CHEBI:15378"/>
        <dbReference type="ChEBI" id="CHEBI:57540"/>
        <dbReference type="ChEBI" id="CHEBI:57945"/>
        <dbReference type="ChEBI" id="CHEBI:132124"/>
        <dbReference type="ChEBI" id="CHEBI:134225"/>
    </reaction>
</comment>
<evidence type="ECO:0000256" key="1">
    <source>
        <dbReference type="ARBA" id="ARBA00022630"/>
    </source>
</evidence>
<dbReference type="HAMAP" id="MF_01216">
    <property type="entry name" value="Azoreductase_type1"/>
    <property type="match status" value="1"/>
</dbReference>
<organism evidence="8 9">
    <name type="scientific">Sphingomonas rustica</name>
    <dbReference type="NCBI Taxonomy" id="3103142"/>
    <lineage>
        <taxon>Bacteria</taxon>
        <taxon>Pseudomonadati</taxon>
        <taxon>Pseudomonadota</taxon>
        <taxon>Alphaproteobacteria</taxon>
        <taxon>Sphingomonadales</taxon>
        <taxon>Sphingomonadaceae</taxon>
        <taxon>Sphingomonas</taxon>
    </lineage>
</organism>
<dbReference type="PANTHER" id="PTHR43741:SF4">
    <property type="entry name" value="FMN-DEPENDENT NADH:QUINONE OXIDOREDUCTASE"/>
    <property type="match status" value="1"/>
</dbReference>
<dbReference type="SUPFAM" id="SSF52218">
    <property type="entry name" value="Flavoproteins"/>
    <property type="match status" value="1"/>
</dbReference>
<dbReference type="PANTHER" id="PTHR43741">
    <property type="entry name" value="FMN-DEPENDENT NADH-AZOREDUCTASE 1"/>
    <property type="match status" value="1"/>
</dbReference>
<dbReference type="InterPro" id="IPR029039">
    <property type="entry name" value="Flavoprotein-like_sf"/>
</dbReference>
<protein>
    <recommendedName>
        <fullName evidence="6">FMN dependent NADH:quinone oxidoreductase</fullName>
        <ecNumber evidence="6">1.6.5.-</ecNumber>
    </recommendedName>
    <alternativeName>
        <fullName evidence="6">Azo-dye reductase</fullName>
    </alternativeName>
    <alternativeName>
        <fullName evidence="6">FMN-dependent NADH-azo compound oxidoreductase</fullName>
    </alternativeName>
    <alternativeName>
        <fullName evidence="6">FMN-dependent NADH-azoreductase</fullName>
        <ecNumber evidence="6">1.7.1.17</ecNumber>
    </alternativeName>
</protein>
<evidence type="ECO:0000256" key="4">
    <source>
        <dbReference type="ARBA" id="ARBA00023027"/>
    </source>
</evidence>
<keyword evidence="1 6" id="KW-0285">Flavoprotein</keyword>
<dbReference type="Pfam" id="PF02525">
    <property type="entry name" value="Flavodoxin_2"/>
    <property type="match status" value="1"/>
</dbReference>
<evidence type="ECO:0000256" key="6">
    <source>
        <dbReference type="HAMAP-Rule" id="MF_01216"/>
    </source>
</evidence>
<dbReference type="InterPro" id="IPR050104">
    <property type="entry name" value="FMN-dep_NADH:Q_OxRdtase_AzoR1"/>
</dbReference>
<comment type="caution">
    <text evidence="8">The sequence shown here is derived from an EMBL/GenBank/DDBJ whole genome shotgun (WGS) entry which is preliminary data.</text>
</comment>
<accession>A0ABV0B8W0</accession>
<gene>
    <name evidence="6" type="primary">azoR</name>
    <name evidence="8" type="ORF">TPR58_10765</name>
</gene>
<keyword evidence="3 6" id="KW-0560">Oxidoreductase</keyword>
<keyword evidence="4 6" id="KW-0520">NAD</keyword>
<dbReference type="InterPro" id="IPR023048">
    <property type="entry name" value="NADH:quinone_OxRdtase_FMN_depd"/>
</dbReference>
<dbReference type="InterPro" id="IPR003680">
    <property type="entry name" value="Flavodoxin_fold"/>
</dbReference>
<comment type="function">
    <text evidence="6">Also exhibits azoreductase activity. Catalyzes the reductive cleavage of the azo bond in aromatic azo compounds to the corresponding amines.</text>
</comment>
<evidence type="ECO:0000256" key="3">
    <source>
        <dbReference type="ARBA" id="ARBA00023002"/>
    </source>
</evidence>
<evidence type="ECO:0000256" key="2">
    <source>
        <dbReference type="ARBA" id="ARBA00022643"/>
    </source>
</evidence>
<dbReference type="Proteomes" id="UP001427805">
    <property type="component" value="Unassembled WGS sequence"/>
</dbReference>
<keyword evidence="9" id="KW-1185">Reference proteome</keyword>
<feature type="domain" description="Flavodoxin-like fold" evidence="7">
    <location>
        <begin position="1"/>
        <end position="183"/>
    </location>
</feature>
<evidence type="ECO:0000259" key="7">
    <source>
        <dbReference type="Pfam" id="PF02525"/>
    </source>
</evidence>
<sequence length="191" mass="19853">MKLLHIDSGIQGERSASRALSAAVVDRLRSDRLDLAVVRRDLVADPIDHLLPGDLAGGEADGIASEFLDADIVVIGTGLYNFTIPTQLKAWVDRILIPGRTFLYGEAGPEGLAGGKRVIVTLARGGIYSPGSPAAPLEHAETYLRGVLAFIGITDPEFVIAEGLALGEDARAAAVSAAMQRANDVAGAVAA</sequence>
<dbReference type="EC" id="1.7.1.17" evidence="6"/>
<dbReference type="RefSeq" id="WP_346246649.1">
    <property type="nucleotide sequence ID" value="NZ_JBDIZK010000005.1"/>
</dbReference>
<dbReference type="Gene3D" id="3.40.50.360">
    <property type="match status" value="1"/>
</dbReference>
<comment type="cofactor">
    <cofactor evidence="6">
        <name>FMN</name>
        <dbReference type="ChEBI" id="CHEBI:58210"/>
    </cofactor>
    <text evidence="6">Binds 1 FMN per subunit.</text>
</comment>
<feature type="binding site" evidence="6">
    <location>
        <begin position="15"/>
        <end position="17"/>
    </location>
    <ligand>
        <name>FMN</name>
        <dbReference type="ChEBI" id="CHEBI:58210"/>
    </ligand>
</feature>